<evidence type="ECO:0000313" key="1">
    <source>
        <dbReference type="EMBL" id="GET39624.1"/>
    </source>
</evidence>
<protein>
    <submittedName>
        <fullName evidence="1">Bacilysin biosynthesis protein BacA homolog</fullName>
    </submittedName>
</protein>
<dbReference type="AlphaFoldDB" id="A0AAV3WIU3"/>
<sequence>MLKFSMDFHYSIPSSKTIILGTLGPSGTSSEEALNYVISQLQNEEITVSVKLFDKFSDLAENLLNKQIDLALVPHAYDKINEFYMEPDFDLGLIFTYPTPIYGLAKRKDTELDLKGSKIVSHPAPLPLLSKLLPISLDRAEIDVELVNSTSAAAMLVKQGLADFAITNEKALNLYDLEFVSTYGRIPMSWSIFYNKKI</sequence>
<proteinExistence type="predicted"/>
<dbReference type="RefSeq" id="WP_226585076.1">
    <property type="nucleotide sequence ID" value="NZ_BLAY01000070.1"/>
</dbReference>
<dbReference type="Proteomes" id="UP001050975">
    <property type="component" value="Unassembled WGS sequence"/>
</dbReference>
<keyword evidence="2" id="KW-1185">Reference proteome</keyword>
<dbReference type="EMBL" id="BLAY01000070">
    <property type="protein sequence ID" value="GET39624.1"/>
    <property type="molecule type" value="Genomic_DNA"/>
</dbReference>
<name>A0AAV3WIU3_9CYAN</name>
<comment type="caution">
    <text evidence="1">The sequence shown here is derived from an EMBL/GenBank/DDBJ whole genome shotgun (WGS) entry which is preliminary data.</text>
</comment>
<reference evidence="1" key="1">
    <citation type="submission" date="2019-10" db="EMBL/GenBank/DDBJ databases">
        <title>Draft genome sequece of Microseira wollei NIES-4236.</title>
        <authorList>
            <person name="Yamaguchi H."/>
            <person name="Suzuki S."/>
            <person name="Kawachi M."/>
        </authorList>
    </citation>
    <scope>NUCLEOTIDE SEQUENCE</scope>
    <source>
        <strain evidence="1">NIES-4236</strain>
    </source>
</reference>
<dbReference type="SUPFAM" id="SSF53850">
    <property type="entry name" value="Periplasmic binding protein-like II"/>
    <property type="match status" value="1"/>
</dbReference>
<organism evidence="1 2">
    <name type="scientific">Microseira wollei NIES-4236</name>
    <dbReference type="NCBI Taxonomy" id="2530354"/>
    <lineage>
        <taxon>Bacteria</taxon>
        <taxon>Bacillati</taxon>
        <taxon>Cyanobacteriota</taxon>
        <taxon>Cyanophyceae</taxon>
        <taxon>Oscillatoriophycideae</taxon>
        <taxon>Aerosakkonematales</taxon>
        <taxon>Aerosakkonemataceae</taxon>
        <taxon>Microseira</taxon>
    </lineage>
</organism>
<gene>
    <name evidence="1" type="ORF">MiSe_43950</name>
</gene>
<evidence type="ECO:0000313" key="2">
    <source>
        <dbReference type="Proteomes" id="UP001050975"/>
    </source>
</evidence>
<accession>A0AAV3WIU3</accession>